<evidence type="ECO:0000313" key="2">
    <source>
        <dbReference type="Proteomes" id="UP000002706"/>
    </source>
</evidence>
<reference evidence="1 2" key="1">
    <citation type="journal article" date="2005" name="PLoS Genet.">
        <title>Life in hot carbon monoxide: the complete genome sequence of Carboxydothermus hydrogenoformans Z-2901.</title>
        <authorList>
            <person name="Wu M."/>
            <person name="Ren Q."/>
            <person name="Durkin A.S."/>
            <person name="Daugherty S.C."/>
            <person name="Brinkac L.M."/>
            <person name="Dodson R.J."/>
            <person name="Madupu R."/>
            <person name="Sullivan S.A."/>
            <person name="Kolonay J.F."/>
            <person name="Haft D.H."/>
            <person name="Nelson W.C."/>
            <person name="Tallon L.J."/>
            <person name="Jones K.M."/>
            <person name="Ulrich L.E."/>
            <person name="Gonzalez J.M."/>
            <person name="Zhulin I.B."/>
            <person name="Robb F.T."/>
            <person name="Eisen J.A."/>
        </authorList>
    </citation>
    <scope>NUCLEOTIDE SEQUENCE [LARGE SCALE GENOMIC DNA]</scope>
    <source>
        <strain evidence="2">ATCC BAA-161 / DSM 6008 / Z-2901</strain>
    </source>
</reference>
<name>Q3A8X3_CARHZ</name>
<dbReference type="KEGG" id="chy:CHY_2618"/>
<proteinExistence type="predicted"/>
<sequence>MLEEVGNLAPLLNYSSNCQLIPAFAGKKPYYIICHSFRFYNQLSTPVQESIKKYYNVKKSFFRIFKNTIYIDAIFLQKRRKKILNP</sequence>
<dbReference type="InParanoid" id="Q3A8X3"/>
<keyword evidence="2" id="KW-1185">Reference proteome</keyword>
<dbReference type="HOGENOM" id="CLU_2492148_0_0_9"/>
<accession>Q3A8X3</accession>
<gene>
    <name evidence="1" type="ordered locus">CHY_2618</name>
</gene>
<evidence type="ECO:0000313" key="1">
    <source>
        <dbReference type="EMBL" id="ABB13737.1"/>
    </source>
</evidence>
<organism evidence="1 2">
    <name type="scientific">Carboxydothermus hydrogenoformans (strain ATCC BAA-161 / DSM 6008 / Z-2901)</name>
    <dbReference type="NCBI Taxonomy" id="246194"/>
    <lineage>
        <taxon>Bacteria</taxon>
        <taxon>Bacillati</taxon>
        <taxon>Bacillota</taxon>
        <taxon>Clostridia</taxon>
        <taxon>Thermoanaerobacterales</taxon>
        <taxon>Thermoanaerobacteraceae</taxon>
        <taxon>Carboxydothermus</taxon>
    </lineage>
</organism>
<dbReference type="Proteomes" id="UP000002706">
    <property type="component" value="Chromosome"/>
</dbReference>
<dbReference type="AlphaFoldDB" id="Q3A8X3"/>
<protein>
    <submittedName>
        <fullName evidence="1">Uncharacterized protein</fullName>
    </submittedName>
</protein>
<dbReference type="EMBL" id="CP000141">
    <property type="protein sequence ID" value="ABB13737.1"/>
    <property type="molecule type" value="Genomic_DNA"/>
</dbReference>